<evidence type="ECO:0000259" key="1">
    <source>
        <dbReference type="PROSITE" id="PS50838"/>
    </source>
</evidence>
<reference evidence="2" key="1">
    <citation type="journal article" date="2020" name="Stud. Mycol.">
        <title>101 Dothideomycetes genomes: a test case for predicting lifestyles and emergence of pathogens.</title>
        <authorList>
            <person name="Haridas S."/>
            <person name="Albert R."/>
            <person name="Binder M."/>
            <person name="Bloem J."/>
            <person name="Labutti K."/>
            <person name="Salamov A."/>
            <person name="Andreopoulos B."/>
            <person name="Baker S."/>
            <person name="Barry K."/>
            <person name="Bills G."/>
            <person name="Bluhm B."/>
            <person name="Cannon C."/>
            <person name="Castanera R."/>
            <person name="Culley D."/>
            <person name="Daum C."/>
            <person name="Ezra D."/>
            <person name="Gonzalez J."/>
            <person name="Henrissat B."/>
            <person name="Kuo A."/>
            <person name="Liang C."/>
            <person name="Lipzen A."/>
            <person name="Lutzoni F."/>
            <person name="Magnuson J."/>
            <person name="Mondo S."/>
            <person name="Nolan M."/>
            <person name="Ohm R."/>
            <person name="Pangilinan J."/>
            <person name="Park H.-J."/>
            <person name="Ramirez L."/>
            <person name="Alfaro M."/>
            <person name="Sun H."/>
            <person name="Tritt A."/>
            <person name="Yoshinaga Y."/>
            <person name="Zwiers L.-H."/>
            <person name="Turgeon B."/>
            <person name="Goodwin S."/>
            <person name="Spatafora J."/>
            <person name="Crous P."/>
            <person name="Grigoriev I."/>
        </authorList>
    </citation>
    <scope>NUCLEOTIDE SEQUENCE</scope>
    <source>
        <strain evidence="2">CBS 183.55</strain>
    </source>
</reference>
<dbReference type="GO" id="GO:0005634">
    <property type="term" value="C:nucleus"/>
    <property type="evidence" value="ECO:0007669"/>
    <property type="project" value="TreeGrafter"/>
</dbReference>
<sequence>MEEPQSGGSGSVEQLAKSLVRYALSCELARKPIKRQDVNERVLGSHARLFKTVLDQANSELTDVFGMQFAELPRGDKVTARQKRAAAGADSQSRASGMWVLQTTVPAQYRLAPAIGPARRADGAEDDAAAAYVGLYTMVIALVTIGGGRLPEGKLDRALRRMNAEQTTPVGTKDATLALMVRDGYIVKVREAVGGDETVDYMVGPRGKVEVGAEGFAQLIRAMYGDDGDVGDVEGKIKRTLDVAGTTA</sequence>
<accession>A0A6A5RBJ8</accession>
<dbReference type="PANTHER" id="PTHR11736">
    <property type="entry name" value="MELANOMA-ASSOCIATED ANTIGEN MAGE ANTIGEN"/>
    <property type="match status" value="1"/>
</dbReference>
<dbReference type="Proteomes" id="UP000800082">
    <property type="component" value="Unassembled WGS sequence"/>
</dbReference>
<dbReference type="InterPro" id="IPR041898">
    <property type="entry name" value="MAGE_WH1"/>
</dbReference>
<feature type="domain" description="MAGE" evidence="1">
    <location>
        <begin position="12"/>
        <end position="72"/>
    </location>
</feature>
<dbReference type="PROSITE" id="PS50838">
    <property type="entry name" value="MAGE"/>
    <property type="match status" value="1"/>
</dbReference>
<dbReference type="Gene3D" id="1.10.10.1210">
    <property type="entry name" value="MAGE homology domain, winged helix WH2 motif"/>
    <property type="match status" value="1"/>
</dbReference>
<evidence type="ECO:0000313" key="2">
    <source>
        <dbReference type="EMBL" id="KAF1924036.1"/>
    </source>
</evidence>
<gene>
    <name evidence="2" type="ORF">M421DRAFT_104075</name>
</gene>
<evidence type="ECO:0000313" key="3">
    <source>
        <dbReference type="Proteomes" id="UP000800082"/>
    </source>
</evidence>
<proteinExistence type="predicted"/>
<name>A0A6A5RBJ8_9PLEO</name>
<dbReference type="GO" id="GO:0006281">
    <property type="term" value="P:DNA repair"/>
    <property type="evidence" value="ECO:0007669"/>
    <property type="project" value="TreeGrafter"/>
</dbReference>
<dbReference type="GeneID" id="54344623"/>
<dbReference type="InterPro" id="IPR041899">
    <property type="entry name" value="MAGE_WH2"/>
</dbReference>
<protein>
    <submittedName>
        <fullName evidence="2">MAGE-domain-containing protein</fullName>
    </submittedName>
</protein>
<dbReference type="PANTHER" id="PTHR11736:SF14">
    <property type="entry name" value="NSE3 HOMOLOG, SMC5-SMC6 COMPLEX COMPONENT"/>
    <property type="match status" value="1"/>
</dbReference>
<dbReference type="AlphaFoldDB" id="A0A6A5RBJ8"/>
<organism evidence="2 3">
    <name type="scientific">Didymella exigua CBS 183.55</name>
    <dbReference type="NCBI Taxonomy" id="1150837"/>
    <lineage>
        <taxon>Eukaryota</taxon>
        <taxon>Fungi</taxon>
        <taxon>Dikarya</taxon>
        <taxon>Ascomycota</taxon>
        <taxon>Pezizomycotina</taxon>
        <taxon>Dothideomycetes</taxon>
        <taxon>Pleosporomycetidae</taxon>
        <taxon>Pleosporales</taxon>
        <taxon>Pleosporineae</taxon>
        <taxon>Didymellaceae</taxon>
        <taxon>Didymella</taxon>
    </lineage>
</organism>
<dbReference type="Gene3D" id="1.10.10.1200">
    <property type="entry name" value="MAGE homology domain, winged helix WH1 motif"/>
    <property type="match status" value="1"/>
</dbReference>
<dbReference type="Pfam" id="PF01454">
    <property type="entry name" value="MAGE"/>
    <property type="match status" value="1"/>
</dbReference>
<dbReference type="InterPro" id="IPR002190">
    <property type="entry name" value="MHD_dom"/>
</dbReference>
<dbReference type="EMBL" id="ML978998">
    <property type="protein sequence ID" value="KAF1924036.1"/>
    <property type="molecule type" value="Genomic_DNA"/>
</dbReference>
<dbReference type="RefSeq" id="XP_033444289.1">
    <property type="nucleotide sequence ID" value="XM_033586977.1"/>
</dbReference>
<dbReference type="OrthoDB" id="205198at2759"/>
<dbReference type="SMART" id="SM01373">
    <property type="entry name" value="MAGE"/>
    <property type="match status" value="1"/>
</dbReference>
<dbReference type="InterPro" id="IPR037445">
    <property type="entry name" value="MAGE"/>
</dbReference>
<keyword evidence="3" id="KW-1185">Reference proteome</keyword>